<evidence type="ECO:0000256" key="14">
    <source>
        <dbReference type="PIRSR" id="PIRSR006621-2"/>
    </source>
</evidence>
<comment type="cofactor">
    <cofactor evidence="1 12 14">
        <name>FMN</name>
        <dbReference type="ChEBI" id="CHEBI:58210"/>
    </cofactor>
</comment>
<dbReference type="PIRSF" id="PIRSF006621">
    <property type="entry name" value="Dus"/>
    <property type="match status" value="1"/>
</dbReference>
<evidence type="ECO:0000256" key="4">
    <source>
        <dbReference type="ARBA" id="ARBA00022630"/>
    </source>
</evidence>
<dbReference type="GO" id="GO:0017150">
    <property type="term" value="F:tRNA dihydrouridine synthase activity"/>
    <property type="evidence" value="ECO:0007669"/>
    <property type="project" value="InterPro"/>
</dbReference>
<keyword evidence="6 12" id="KW-0819">tRNA processing</keyword>
<feature type="active site" description="Proton donor" evidence="13">
    <location>
        <position position="108"/>
    </location>
</feature>
<dbReference type="Gene3D" id="3.20.20.70">
    <property type="entry name" value="Aldolase class I"/>
    <property type="match status" value="1"/>
</dbReference>
<evidence type="ECO:0000256" key="12">
    <source>
        <dbReference type="PIRNR" id="PIRNR006621"/>
    </source>
</evidence>
<keyword evidence="14" id="KW-0547">Nucleotide-binding</keyword>
<reference evidence="16 17" key="1">
    <citation type="journal article" date="2016" name="Nat. Commun.">
        <title>Thousands of microbial genomes shed light on interconnected biogeochemical processes in an aquifer system.</title>
        <authorList>
            <person name="Anantharaman K."/>
            <person name="Brown C.T."/>
            <person name="Hug L.A."/>
            <person name="Sharon I."/>
            <person name="Castelle C.J."/>
            <person name="Probst A.J."/>
            <person name="Thomas B.C."/>
            <person name="Singh A."/>
            <person name="Wilkins M.J."/>
            <person name="Karaoz U."/>
            <person name="Brodie E.L."/>
            <person name="Williams K.H."/>
            <person name="Hubbard S.S."/>
            <person name="Banfield J.F."/>
        </authorList>
    </citation>
    <scope>NUCLEOTIDE SEQUENCE [LARGE SCALE GENOMIC DNA]</scope>
</reference>
<dbReference type="CDD" id="cd02801">
    <property type="entry name" value="DUS_like_FMN"/>
    <property type="match status" value="1"/>
</dbReference>
<dbReference type="PANTHER" id="PTHR11082:SF25">
    <property type="entry name" value="DUS-LIKE FMN-BINDING DOMAIN-CONTAINING PROTEIN"/>
    <property type="match status" value="1"/>
</dbReference>
<evidence type="ECO:0000256" key="8">
    <source>
        <dbReference type="ARBA" id="ARBA00022884"/>
    </source>
</evidence>
<keyword evidence="3" id="KW-0820">tRNA-binding</keyword>
<feature type="binding site" evidence="14">
    <location>
        <begin position="16"/>
        <end position="18"/>
    </location>
    <ligand>
        <name>FMN</name>
        <dbReference type="ChEBI" id="CHEBI:58210"/>
    </ligand>
</feature>
<dbReference type="Pfam" id="PF01207">
    <property type="entry name" value="Dus"/>
    <property type="match status" value="1"/>
</dbReference>
<dbReference type="InterPro" id="IPR001269">
    <property type="entry name" value="DUS_fam"/>
</dbReference>
<protein>
    <recommendedName>
        <fullName evidence="12">tRNA-dihydrouridine synthase</fullName>
        <ecNumber evidence="12">1.3.1.-</ecNumber>
    </recommendedName>
</protein>
<evidence type="ECO:0000313" key="16">
    <source>
        <dbReference type="EMBL" id="OGG51877.1"/>
    </source>
</evidence>
<keyword evidence="4 12" id="KW-0285">Flavoprotein</keyword>
<comment type="function">
    <text evidence="2 12">Catalyzes the synthesis of 5,6-dihydrouridine (D), a modified base found in the D-loop of most tRNAs, via the reduction of the C5-C6 double bond in target uridines.</text>
</comment>
<comment type="catalytic activity">
    <reaction evidence="10">
        <text>a 5,6-dihydrouridine in tRNA + NADP(+) = a uridine in tRNA + NADPH + H(+)</text>
        <dbReference type="Rhea" id="RHEA:23624"/>
        <dbReference type="Rhea" id="RHEA-COMP:13339"/>
        <dbReference type="Rhea" id="RHEA-COMP:13887"/>
        <dbReference type="ChEBI" id="CHEBI:15378"/>
        <dbReference type="ChEBI" id="CHEBI:57783"/>
        <dbReference type="ChEBI" id="CHEBI:58349"/>
        <dbReference type="ChEBI" id="CHEBI:65315"/>
        <dbReference type="ChEBI" id="CHEBI:74443"/>
    </reaction>
</comment>
<dbReference type="Proteomes" id="UP000176445">
    <property type="component" value="Unassembled WGS sequence"/>
</dbReference>
<feature type="binding site" evidence="14">
    <location>
        <position position="148"/>
    </location>
    <ligand>
        <name>FMN</name>
        <dbReference type="ChEBI" id="CHEBI:58210"/>
    </ligand>
</feature>
<comment type="caution">
    <text evidence="16">The sequence shown here is derived from an EMBL/GenBank/DDBJ whole genome shotgun (WGS) entry which is preliminary data.</text>
</comment>
<dbReference type="SUPFAM" id="SSF51395">
    <property type="entry name" value="FMN-linked oxidoreductases"/>
    <property type="match status" value="1"/>
</dbReference>
<feature type="binding site" evidence="14">
    <location>
        <begin position="240"/>
        <end position="241"/>
    </location>
    <ligand>
        <name>FMN</name>
        <dbReference type="ChEBI" id="CHEBI:58210"/>
    </ligand>
</feature>
<evidence type="ECO:0000256" key="2">
    <source>
        <dbReference type="ARBA" id="ARBA00002790"/>
    </source>
</evidence>
<evidence type="ECO:0000256" key="1">
    <source>
        <dbReference type="ARBA" id="ARBA00001917"/>
    </source>
</evidence>
<dbReference type="InterPro" id="IPR035587">
    <property type="entry name" value="DUS-like_FMN-bd"/>
</dbReference>
<accession>A0A1F6CRY7</accession>
<keyword evidence="8" id="KW-0694">RNA-binding</keyword>
<name>A0A1F6CRY7_9BACT</name>
<dbReference type="Gene3D" id="1.10.1200.80">
    <property type="entry name" value="Putative flavin oxidoreducatase, domain 2"/>
    <property type="match status" value="1"/>
</dbReference>
<evidence type="ECO:0000256" key="10">
    <source>
        <dbReference type="ARBA" id="ARBA00048205"/>
    </source>
</evidence>
<proteinExistence type="inferred from homology"/>
<keyword evidence="7" id="KW-0521">NADP</keyword>
<evidence type="ECO:0000256" key="7">
    <source>
        <dbReference type="ARBA" id="ARBA00022857"/>
    </source>
</evidence>
<evidence type="ECO:0000256" key="6">
    <source>
        <dbReference type="ARBA" id="ARBA00022694"/>
    </source>
</evidence>
<sequence length="337" mass="37124">MNFWKTLPKPFFVLAPMADVTDAAFRRVIAKYSKPAGPAVMYTEFVSADGLALAPEEGRKKLLADLMYSESERPIVAQFFTGRPEMMEKAAILARELGFDGVDINMGCPDRSIEKQKAGAAAMKDLKLAKEIIAGAMQGANGLPVSVKTRLGYNKDELETLLPALLETDLAAITIHARTRKEMSSVPARWERMKRAVELRNECQGDALTRTRIIGNGDVNGIADAQAKIDETGADGVMLGRAIFGNPWLFSNVGFTKPYMPSVKEKLRAMVEHTKLFEELFVHPALGGARKSFAIMKKHYKAYVKDFDGAAELRARLMEAEDADAVARLTNEFCATL</sequence>
<dbReference type="AlphaFoldDB" id="A0A1F6CRY7"/>
<evidence type="ECO:0000256" key="5">
    <source>
        <dbReference type="ARBA" id="ARBA00022643"/>
    </source>
</evidence>
<dbReference type="InterPro" id="IPR024036">
    <property type="entry name" value="tRNA-dHydroUridine_Synthase_C"/>
</dbReference>
<evidence type="ECO:0000256" key="13">
    <source>
        <dbReference type="PIRSR" id="PIRSR006621-1"/>
    </source>
</evidence>
<comment type="similarity">
    <text evidence="12">Belongs to the dus family.</text>
</comment>
<evidence type="ECO:0000313" key="17">
    <source>
        <dbReference type="Proteomes" id="UP000176445"/>
    </source>
</evidence>
<feature type="domain" description="DUS-like FMN-binding" evidence="15">
    <location>
        <begin position="14"/>
        <end position="326"/>
    </location>
</feature>
<gene>
    <name evidence="16" type="ORF">A2704_03540</name>
</gene>
<dbReference type="GO" id="GO:0050660">
    <property type="term" value="F:flavin adenine dinucleotide binding"/>
    <property type="evidence" value="ECO:0007669"/>
    <property type="project" value="InterPro"/>
</dbReference>
<dbReference type="PROSITE" id="PS01136">
    <property type="entry name" value="UPF0034"/>
    <property type="match status" value="1"/>
</dbReference>
<dbReference type="PANTHER" id="PTHR11082">
    <property type="entry name" value="TRNA-DIHYDROURIDINE SYNTHASE"/>
    <property type="match status" value="1"/>
</dbReference>
<feature type="binding site" evidence="14">
    <location>
        <position position="176"/>
    </location>
    <ligand>
        <name>FMN</name>
        <dbReference type="ChEBI" id="CHEBI:58210"/>
    </ligand>
</feature>
<dbReference type="EC" id="1.3.1.-" evidence="12"/>
<dbReference type="InterPro" id="IPR013785">
    <property type="entry name" value="Aldolase_TIM"/>
</dbReference>
<organism evidence="16 17">
    <name type="scientific">Candidatus Kaiserbacteria bacterium RIFCSPHIGHO2_01_FULL_54_36b</name>
    <dbReference type="NCBI Taxonomy" id="1798483"/>
    <lineage>
        <taxon>Bacteria</taxon>
        <taxon>Candidatus Kaiseribacteriota</taxon>
    </lineage>
</organism>
<evidence type="ECO:0000256" key="3">
    <source>
        <dbReference type="ARBA" id="ARBA00022555"/>
    </source>
</evidence>
<keyword evidence="9 12" id="KW-0560">Oxidoreductase</keyword>
<evidence type="ECO:0000259" key="15">
    <source>
        <dbReference type="Pfam" id="PF01207"/>
    </source>
</evidence>
<dbReference type="EMBL" id="MFKW01000010">
    <property type="protein sequence ID" value="OGG51877.1"/>
    <property type="molecule type" value="Genomic_DNA"/>
</dbReference>
<evidence type="ECO:0000256" key="9">
    <source>
        <dbReference type="ARBA" id="ARBA00023002"/>
    </source>
</evidence>
<comment type="catalytic activity">
    <reaction evidence="11">
        <text>a 5,6-dihydrouridine in tRNA + NAD(+) = a uridine in tRNA + NADH + H(+)</text>
        <dbReference type="Rhea" id="RHEA:54452"/>
        <dbReference type="Rhea" id="RHEA-COMP:13339"/>
        <dbReference type="Rhea" id="RHEA-COMP:13887"/>
        <dbReference type="ChEBI" id="CHEBI:15378"/>
        <dbReference type="ChEBI" id="CHEBI:57540"/>
        <dbReference type="ChEBI" id="CHEBI:57945"/>
        <dbReference type="ChEBI" id="CHEBI:65315"/>
        <dbReference type="ChEBI" id="CHEBI:74443"/>
    </reaction>
</comment>
<keyword evidence="5 12" id="KW-0288">FMN</keyword>
<dbReference type="InterPro" id="IPR018517">
    <property type="entry name" value="tRNA_hU_synthase_CS"/>
</dbReference>
<feature type="binding site" evidence="14">
    <location>
        <position position="78"/>
    </location>
    <ligand>
        <name>FMN</name>
        <dbReference type="ChEBI" id="CHEBI:58210"/>
    </ligand>
</feature>
<dbReference type="GO" id="GO:0000049">
    <property type="term" value="F:tRNA binding"/>
    <property type="evidence" value="ECO:0007669"/>
    <property type="project" value="UniProtKB-KW"/>
</dbReference>
<evidence type="ECO:0000256" key="11">
    <source>
        <dbReference type="ARBA" id="ARBA00048802"/>
    </source>
</evidence>